<keyword evidence="2" id="KW-0812">Transmembrane</keyword>
<name>A0A5Q3QEP8_9PSEU</name>
<reference evidence="5" key="1">
    <citation type="submission" date="2019-11" db="EMBL/GenBank/DDBJ databases">
        <title>The complete genome sequence of Saccharopolyspora sp. E2A.</title>
        <authorList>
            <person name="Zhang G."/>
        </authorList>
    </citation>
    <scope>NUCLEOTIDE SEQUENCE [LARGE SCALE GENOMIC DNA]</scope>
    <source>
        <strain evidence="5">E2A</strain>
    </source>
</reference>
<accession>A0A5Q3QEP8</accession>
<feature type="transmembrane region" description="Helical" evidence="2">
    <location>
        <begin position="79"/>
        <end position="106"/>
    </location>
</feature>
<keyword evidence="5" id="KW-1185">Reference proteome</keyword>
<dbReference type="AlphaFoldDB" id="A0A5Q3QEP8"/>
<feature type="compositionally biased region" description="Low complexity" evidence="1">
    <location>
        <begin position="27"/>
        <end position="41"/>
    </location>
</feature>
<sequence>MRPQPRAARDHHSRRETASERTSMTHPYGQYPEQQPQQYYGSFHPNSSGFPAQTPSAPHYGHPGYGHPGYPTPGRTNPLAVIALVLSLLPLCGLSWIGAIVCGHIARKQIREKGEQGAGMALAGLIIGYGLVGLCALYVVVGGVLAFIGSQN</sequence>
<dbReference type="Proteomes" id="UP000371041">
    <property type="component" value="Chromosome"/>
</dbReference>
<feature type="transmembrane region" description="Helical" evidence="2">
    <location>
        <begin position="118"/>
        <end position="148"/>
    </location>
</feature>
<dbReference type="Pfam" id="PF13828">
    <property type="entry name" value="DUF4190"/>
    <property type="match status" value="1"/>
</dbReference>
<organism evidence="4 5">
    <name type="scientific">Allosaccharopolyspora coralli</name>
    <dbReference type="NCBI Taxonomy" id="2665642"/>
    <lineage>
        <taxon>Bacteria</taxon>
        <taxon>Bacillati</taxon>
        <taxon>Actinomycetota</taxon>
        <taxon>Actinomycetes</taxon>
        <taxon>Pseudonocardiales</taxon>
        <taxon>Pseudonocardiaceae</taxon>
        <taxon>Allosaccharopolyspora</taxon>
    </lineage>
</organism>
<keyword evidence="2" id="KW-0472">Membrane</keyword>
<feature type="compositionally biased region" description="Polar residues" evidence="1">
    <location>
        <begin position="44"/>
        <end position="56"/>
    </location>
</feature>
<protein>
    <submittedName>
        <fullName evidence="4">DUF4190 domain-containing protein</fullName>
    </submittedName>
</protein>
<proteinExistence type="predicted"/>
<evidence type="ECO:0000313" key="5">
    <source>
        <dbReference type="Proteomes" id="UP000371041"/>
    </source>
</evidence>
<feature type="compositionally biased region" description="Basic and acidic residues" evidence="1">
    <location>
        <begin position="7"/>
        <end position="19"/>
    </location>
</feature>
<evidence type="ECO:0000256" key="2">
    <source>
        <dbReference type="SAM" id="Phobius"/>
    </source>
</evidence>
<evidence type="ECO:0000313" key="4">
    <source>
        <dbReference type="EMBL" id="QGK69287.1"/>
    </source>
</evidence>
<dbReference type="InterPro" id="IPR025241">
    <property type="entry name" value="DUF4190"/>
</dbReference>
<dbReference type="EMBL" id="CP045929">
    <property type="protein sequence ID" value="QGK69287.1"/>
    <property type="molecule type" value="Genomic_DNA"/>
</dbReference>
<evidence type="ECO:0000259" key="3">
    <source>
        <dbReference type="Pfam" id="PF13828"/>
    </source>
</evidence>
<keyword evidence="2" id="KW-1133">Transmembrane helix</keyword>
<gene>
    <name evidence="4" type="ORF">GIY23_06820</name>
</gene>
<feature type="domain" description="DUF4190" evidence="3">
    <location>
        <begin position="79"/>
        <end position="137"/>
    </location>
</feature>
<dbReference type="KEGG" id="sace:GIY23_06820"/>
<evidence type="ECO:0000256" key="1">
    <source>
        <dbReference type="SAM" id="MobiDB-lite"/>
    </source>
</evidence>
<feature type="region of interest" description="Disordered" evidence="1">
    <location>
        <begin position="1"/>
        <end position="71"/>
    </location>
</feature>